<evidence type="ECO:0000259" key="2">
    <source>
        <dbReference type="Pfam" id="PF09350"/>
    </source>
</evidence>
<dbReference type="VEuPathDB" id="AmoebaDB:ACA1_221030"/>
<dbReference type="Proteomes" id="UP000011083">
    <property type="component" value="Unassembled WGS sequence"/>
</dbReference>
<evidence type="ECO:0000313" key="3">
    <source>
        <dbReference type="EMBL" id="ELR15322.1"/>
    </source>
</evidence>
<dbReference type="InterPro" id="IPR018961">
    <property type="entry name" value="DnaJ_homolog_subfam-C_membr-28"/>
</dbReference>
<dbReference type="PANTHER" id="PTHR39158">
    <property type="entry name" value="OS08G0560600 PROTEIN"/>
    <property type="match status" value="1"/>
</dbReference>
<reference evidence="3 4" key="1">
    <citation type="journal article" date="2013" name="Genome Biol.">
        <title>Genome of Acanthamoeba castellanii highlights extensive lateral gene transfer and early evolution of tyrosine kinase signaling.</title>
        <authorList>
            <person name="Clarke M."/>
            <person name="Lohan A.J."/>
            <person name="Liu B."/>
            <person name="Lagkouvardos I."/>
            <person name="Roy S."/>
            <person name="Zafar N."/>
            <person name="Bertelli C."/>
            <person name="Schilde C."/>
            <person name="Kianianmomeni A."/>
            <person name="Burglin T.R."/>
            <person name="Frech C."/>
            <person name="Turcotte B."/>
            <person name="Kopec K.O."/>
            <person name="Synnott J.M."/>
            <person name="Choo C."/>
            <person name="Paponov I."/>
            <person name="Finkler A."/>
            <person name="Soon Heng Tan C."/>
            <person name="Hutchins A.P."/>
            <person name="Weinmeier T."/>
            <person name="Rattei T."/>
            <person name="Chu J.S."/>
            <person name="Gimenez G."/>
            <person name="Irimia M."/>
            <person name="Rigden D.J."/>
            <person name="Fitzpatrick D.A."/>
            <person name="Lorenzo-Morales J."/>
            <person name="Bateman A."/>
            <person name="Chiu C.H."/>
            <person name="Tang P."/>
            <person name="Hegemann P."/>
            <person name="Fromm H."/>
            <person name="Raoult D."/>
            <person name="Greub G."/>
            <person name="Miranda-Saavedra D."/>
            <person name="Chen N."/>
            <person name="Nash P."/>
            <person name="Ginger M.L."/>
            <person name="Horn M."/>
            <person name="Schaap P."/>
            <person name="Caler L."/>
            <person name="Loftus B."/>
        </authorList>
    </citation>
    <scope>NUCLEOTIDE SEQUENCE [LARGE SCALE GENOMIC DNA]</scope>
    <source>
        <strain evidence="3 4">Neff</strain>
    </source>
</reference>
<feature type="coiled-coil region" evidence="1">
    <location>
        <begin position="165"/>
        <end position="192"/>
    </location>
</feature>
<dbReference type="InterPro" id="IPR052573">
    <property type="entry name" value="DnaJ_C_subfamily_28"/>
</dbReference>
<dbReference type="RefSeq" id="XP_004337335.1">
    <property type="nucleotide sequence ID" value="XM_004337287.1"/>
</dbReference>
<dbReference type="Pfam" id="PF09350">
    <property type="entry name" value="DJC28_CD"/>
    <property type="match status" value="1"/>
</dbReference>
<dbReference type="OrthoDB" id="1922282at2759"/>
<organism evidence="3 4">
    <name type="scientific">Acanthamoeba castellanii (strain ATCC 30010 / Neff)</name>
    <dbReference type="NCBI Taxonomy" id="1257118"/>
    <lineage>
        <taxon>Eukaryota</taxon>
        <taxon>Amoebozoa</taxon>
        <taxon>Discosea</taxon>
        <taxon>Longamoebia</taxon>
        <taxon>Centramoebida</taxon>
        <taxon>Acanthamoebidae</taxon>
        <taxon>Acanthamoeba</taxon>
    </lineage>
</organism>
<evidence type="ECO:0000256" key="1">
    <source>
        <dbReference type="SAM" id="Coils"/>
    </source>
</evidence>
<gene>
    <name evidence="3" type="ORF">ACA1_221030</name>
</gene>
<accession>L8GQX4</accession>
<keyword evidence="4" id="KW-1185">Reference proteome</keyword>
<proteinExistence type="predicted"/>
<dbReference type="EMBL" id="KB008036">
    <property type="protein sequence ID" value="ELR15322.1"/>
    <property type="molecule type" value="Genomic_DNA"/>
</dbReference>
<feature type="domain" description="DnaJ homologue subfamily C member 28 conserved" evidence="2">
    <location>
        <begin position="136"/>
        <end position="176"/>
    </location>
</feature>
<dbReference type="PANTHER" id="PTHR39158:SF1">
    <property type="entry name" value="DNAJ HOMOLOG SUBFAMILY C MEMBER 28"/>
    <property type="match status" value="1"/>
</dbReference>
<sequence>MQTLLGDIKKATKYALWFGDRSNSASYLRNARSMPDDEHKPVFRRTFLNAAVEYLPITRRTPLSVREKEASAMRAMRAREDVNNYKKSMEERLEDIQRPKSLAEWGGFVEARIREDMDNFQGSSVNLMELCNQPEYNNPYLDSTTRIMYRIMKKNDFLPYWLQLDKDIKHELNELRRELADLKQQWRREFEDSRTWKNDATQARLAKKVKKLNGQILNFNLAAPHMNFQKFFIDLNQEVAALE</sequence>
<evidence type="ECO:0000313" key="4">
    <source>
        <dbReference type="Proteomes" id="UP000011083"/>
    </source>
</evidence>
<keyword evidence="1" id="KW-0175">Coiled coil</keyword>
<dbReference type="KEGG" id="acan:ACA1_221030"/>
<name>L8GQX4_ACACF</name>
<dbReference type="AlphaFoldDB" id="L8GQX4"/>
<protein>
    <recommendedName>
        <fullName evidence="2">DnaJ homologue subfamily C member 28 conserved domain-containing protein</fullName>
    </recommendedName>
</protein>
<dbReference type="GeneID" id="14915606"/>